<name>B0YBM1_ASPFC</name>
<evidence type="ECO:0000256" key="4">
    <source>
        <dbReference type="SAM" id="Phobius"/>
    </source>
</evidence>
<feature type="transmembrane region" description="Helical" evidence="4">
    <location>
        <begin position="327"/>
        <end position="344"/>
    </location>
</feature>
<protein>
    <submittedName>
        <fullName evidence="5">Integral membrane protein</fullName>
    </submittedName>
</protein>
<dbReference type="Proteomes" id="UP000001699">
    <property type="component" value="Unassembled WGS sequence"/>
</dbReference>
<gene>
    <name evidence="5" type="ORF">AFUB_087130</name>
</gene>
<feature type="transmembrane region" description="Helical" evidence="4">
    <location>
        <begin position="356"/>
        <end position="374"/>
    </location>
</feature>
<evidence type="ECO:0000313" key="5">
    <source>
        <dbReference type="EMBL" id="EDP48002.1"/>
    </source>
</evidence>
<keyword evidence="4" id="KW-1133">Transmembrane helix</keyword>
<dbReference type="Pfam" id="PF07249">
    <property type="entry name" value="Cerato-platanin"/>
    <property type="match status" value="1"/>
</dbReference>
<feature type="transmembrane region" description="Helical" evidence="4">
    <location>
        <begin position="286"/>
        <end position="307"/>
    </location>
</feature>
<dbReference type="HOGENOM" id="CLU_051200_0_0_1"/>
<feature type="transmembrane region" description="Helical" evidence="4">
    <location>
        <begin position="245"/>
        <end position="266"/>
    </location>
</feature>
<keyword evidence="4" id="KW-0472">Membrane</keyword>
<dbReference type="GO" id="GO:0008233">
    <property type="term" value="F:peptidase activity"/>
    <property type="evidence" value="ECO:0007669"/>
    <property type="project" value="InterPro"/>
</dbReference>
<dbReference type="EMBL" id="DS499601">
    <property type="protein sequence ID" value="EDP48002.1"/>
    <property type="molecule type" value="Genomic_DNA"/>
</dbReference>
<dbReference type="Pfam" id="PF13367">
    <property type="entry name" value="PrsW-protease"/>
    <property type="match status" value="1"/>
</dbReference>
<comment type="similarity">
    <text evidence="2">Belongs to the cerato-platanin family.</text>
</comment>
<evidence type="ECO:0000256" key="2">
    <source>
        <dbReference type="ARBA" id="ARBA00010421"/>
    </source>
</evidence>
<accession>B0YBM1</accession>
<dbReference type="InterPro" id="IPR010829">
    <property type="entry name" value="Cerato-platanin"/>
</dbReference>
<dbReference type="InterPro" id="IPR026898">
    <property type="entry name" value="PrsW"/>
</dbReference>
<feature type="transmembrane region" description="Helical" evidence="4">
    <location>
        <begin position="175"/>
        <end position="206"/>
    </location>
</feature>
<keyword evidence="4" id="KW-0812">Transmembrane</keyword>
<keyword evidence="6" id="KW-1185">Reference proteome</keyword>
<dbReference type="OrthoDB" id="125546at2759"/>
<dbReference type="Gene3D" id="2.40.40.10">
    <property type="entry name" value="RlpA-like domain"/>
    <property type="match status" value="1"/>
</dbReference>
<proteinExistence type="inferred from homology"/>
<comment type="subcellular location">
    <subcellularLocation>
        <location evidence="1">Secreted</location>
    </subcellularLocation>
</comment>
<dbReference type="GO" id="GO:0005576">
    <property type="term" value="C:extracellular region"/>
    <property type="evidence" value="ECO:0007669"/>
    <property type="project" value="UniProtKB-SubCell"/>
</dbReference>
<dbReference type="AlphaFoldDB" id="B0YBM1"/>
<reference evidence="5 6" key="1">
    <citation type="journal article" date="2008" name="PLoS Genet.">
        <title>Genomic islands in the pathogenic filamentous fungus Aspergillus fumigatus.</title>
        <authorList>
            <person name="Fedorova N.D."/>
            <person name="Khaldi N."/>
            <person name="Joardar V.S."/>
            <person name="Maiti R."/>
            <person name="Amedeo P."/>
            <person name="Anderson M.J."/>
            <person name="Crabtree J."/>
            <person name="Silva J.C."/>
            <person name="Badger J.H."/>
            <person name="Albarraq A."/>
            <person name="Angiuoli S."/>
            <person name="Bussey H."/>
            <person name="Bowyer P."/>
            <person name="Cotty P.J."/>
            <person name="Dyer P.S."/>
            <person name="Egan A."/>
            <person name="Galens K."/>
            <person name="Fraser-Liggett C.M."/>
            <person name="Haas B.J."/>
            <person name="Inman J.M."/>
            <person name="Kent R."/>
            <person name="Lemieux S."/>
            <person name="Malavazi I."/>
            <person name="Orvis J."/>
            <person name="Roemer T."/>
            <person name="Ronning C.M."/>
            <person name="Sundaram J.P."/>
            <person name="Sutton G."/>
            <person name="Turner G."/>
            <person name="Venter J.C."/>
            <person name="White O.R."/>
            <person name="Whitty B.R."/>
            <person name="Youngman P."/>
            <person name="Wolfe K.H."/>
            <person name="Goldman G.H."/>
            <person name="Wortman J.R."/>
            <person name="Jiang B."/>
            <person name="Denning D.W."/>
            <person name="Nierman W.C."/>
        </authorList>
    </citation>
    <scope>NUCLEOTIDE SEQUENCE [LARGE SCALE GENOMIC DNA]</scope>
    <source>
        <strain evidence="6">CBS 144.89 / FGSC A1163 / CEA10</strain>
    </source>
</reference>
<dbReference type="VEuPathDB" id="FungiDB:AFUB_087130"/>
<sequence length="437" mass="47858">MKVPTITAAILSSVVPASPGVVAETLKYNRDYDHAQNPELALFSCPDGANGLMTRCRGNNLQQLRNKLQAGTYVGASPAITKWNDLNCGRFLRATISSNTKTFNSVAKEILVSLSLSTRLLCYLGPPSALLLIGTTSPKAALLSPLSLVPTAVLCKKWKKRRNASPARHAEIEPLIWTFTLSGTLGLAAAAVVQMGICQAVGAVLLPSEDLRTEFWTEFGRATVSGLTEEQLLRRAELASSWQNWVFNGTLTYVAAGLVEEFLKYIPVMFARRRDAKKKQRRDRAYIDYVLASALGFSVVENIGFIYSACVGGQESWPKLLLTLMERVVVGQLGHLSVACLTALRATRRDYHGDSLGLWGVIGPAVLFHGTYNFALMSVSVMEGNVGWIHPNGLRNTALALGLVSGMIGLAVRKAKQEWRKVQKHEQDRLKDDESRK</sequence>
<evidence type="ECO:0000256" key="1">
    <source>
        <dbReference type="ARBA" id="ARBA00004613"/>
    </source>
</evidence>
<evidence type="ECO:0000313" key="6">
    <source>
        <dbReference type="Proteomes" id="UP000001699"/>
    </source>
</evidence>
<dbReference type="InterPro" id="IPR036908">
    <property type="entry name" value="RlpA-like_sf"/>
</dbReference>
<organism evidence="5 6">
    <name type="scientific">Aspergillus fumigatus (strain CBS 144.89 / FGSC A1163 / CEA10)</name>
    <name type="common">Neosartorya fumigata</name>
    <dbReference type="NCBI Taxonomy" id="451804"/>
    <lineage>
        <taxon>Eukaryota</taxon>
        <taxon>Fungi</taxon>
        <taxon>Dikarya</taxon>
        <taxon>Ascomycota</taxon>
        <taxon>Pezizomycotina</taxon>
        <taxon>Eurotiomycetes</taxon>
        <taxon>Eurotiomycetidae</taxon>
        <taxon>Eurotiales</taxon>
        <taxon>Aspergillaceae</taxon>
        <taxon>Aspergillus</taxon>
        <taxon>Aspergillus subgen. Fumigati</taxon>
    </lineage>
</organism>
<feature type="transmembrane region" description="Helical" evidence="4">
    <location>
        <begin position="394"/>
        <end position="412"/>
    </location>
</feature>
<keyword evidence="3" id="KW-0964">Secreted</keyword>
<evidence type="ECO:0000256" key="3">
    <source>
        <dbReference type="ARBA" id="ARBA00022525"/>
    </source>
</evidence>